<comment type="function">
    <text evidence="9 10">Pro-inflammatory cytokine primarily involved in epithelial barrier repair, polarized T-helper 1 (Th1) cell and natural killer (NK) cell immune responses. Upon binding to IL18R1 and IL18RAP, forms a signaling ternary complex which activates NF-kappa-B, triggering synthesis of inflammatory mediators. Synergizes with IL12/interleukin-12 to induce IFNG synthesis from T-helper 1 (Th1) cells and natural killer (NK) cells. Involved in transduction of inflammation downstream of pyroptosis: its mature form is specifically released in the extracellular milieu by passing through the gasdermin-D (GSDMD) pore.</text>
</comment>
<gene>
    <name evidence="12" type="primary">IL18</name>
</gene>
<comment type="subunit">
    <text evidence="8">Forms a ternary complex with ligand-binding receptor subunit IL18R1 and signaling receptor subunit IL18RAP at the plasma membrane. Mature IL18 first binds to IL18R1 forming a low affinity binary complex, which then interacts with IL18RAP to form a high affinity ternary complex that signals inside the cell. Interacts with cargo receptor TMED10; the interaction mediates the translocation from the cytoplasm into the ERGIC (endoplasmic reticulum-Golgi intermediate compartment) and thereby secretion.</text>
</comment>
<protein>
    <recommendedName>
        <fullName evidence="4 10">Interleukin-18</fullName>
        <shortName evidence="10">IL-18</shortName>
    </recommendedName>
</protein>
<evidence type="ECO:0000256" key="9">
    <source>
        <dbReference type="ARBA" id="ARBA00033736"/>
    </source>
</evidence>
<evidence type="ECO:0000256" key="6">
    <source>
        <dbReference type="ARBA" id="ARBA00022514"/>
    </source>
</evidence>
<evidence type="ECO:0000256" key="4">
    <source>
        <dbReference type="ARBA" id="ARBA00016740"/>
    </source>
</evidence>
<dbReference type="PIRSF" id="PIRSF015162">
    <property type="entry name" value="Interleukin_18"/>
    <property type="match status" value="1"/>
</dbReference>
<dbReference type="InterPro" id="IPR000975">
    <property type="entry name" value="IL-1_fam"/>
</dbReference>
<dbReference type="Proteomes" id="UP000694863">
    <property type="component" value="Unplaced"/>
</dbReference>
<dbReference type="Pfam" id="PF00340">
    <property type="entry name" value="IL1"/>
    <property type="match status" value="1"/>
</dbReference>
<dbReference type="PANTHER" id="PTHR10078:SF35">
    <property type="entry name" value="INTERLEUKIN-18"/>
    <property type="match status" value="1"/>
</dbReference>
<dbReference type="RefSeq" id="XP_012859173.3">
    <property type="nucleotide sequence ID" value="XM_013003719.3"/>
</dbReference>
<organism evidence="11 12">
    <name type="scientific">Echinops telfairi</name>
    <name type="common">Lesser hedgehog tenrec</name>
    <dbReference type="NCBI Taxonomy" id="9371"/>
    <lineage>
        <taxon>Eukaryota</taxon>
        <taxon>Metazoa</taxon>
        <taxon>Chordata</taxon>
        <taxon>Craniata</taxon>
        <taxon>Vertebrata</taxon>
        <taxon>Euteleostomi</taxon>
        <taxon>Mammalia</taxon>
        <taxon>Eutheria</taxon>
        <taxon>Afrotheria</taxon>
        <taxon>Tenrecidae</taxon>
        <taxon>Tenrecinae</taxon>
        <taxon>Echinops</taxon>
    </lineage>
</organism>
<accession>A0ABM0ZPI0</accession>
<evidence type="ECO:0000313" key="11">
    <source>
        <dbReference type="Proteomes" id="UP000694863"/>
    </source>
</evidence>
<sequence>MKMAAGQEEDNYINFIEMKFINNSLYFLSDNYYNMESDYFSKLGPPKFAIIRNVKDQVLFINQGKQPLFEDMPDYDCRDNAPQTTFIIKKYKDTKPRSLPVSLSVKYMNKTHTVSCENKTINFKEISPPEAISDTKSDVIFFMRNVRGRDKCRFESSLYPGLFSCFSKRQTFTNSF</sequence>
<dbReference type="SUPFAM" id="SSF50353">
    <property type="entry name" value="Cytokine"/>
    <property type="match status" value="1"/>
</dbReference>
<dbReference type="InterPro" id="IPR008996">
    <property type="entry name" value="IL1/FGF"/>
</dbReference>
<evidence type="ECO:0000256" key="5">
    <source>
        <dbReference type="ARBA" id="ARBA00022490"/>
    </source>
</evidence>
<dbReference type="InterPro" id="IPR015529">
    <property type="entry name" value="IL-18"/>
</dbReference>
<dbReference type="PANTHER" id="PTHR10078">
    <property type="entry name" value="INTERLEUKIN-1 FAMILY MEMBER"/>
    <property type="match status" value="1"/>
</dbReference>
<name>A0ABM0ZPI0_ECHTE</name>
<evidence type="ECO:0000313" key="12">
    <source>
        <dbReference type="RefSeq" id="XP_012859173.3"/>
    </source>
</evidence>
<keyword evidence="11" id="KW-1185">Reference proteome</keyword>
<dbReference type="CDD" id="cd23298">
    <property type="entry name" value="beta-trefoil_IL18"/>
    <property type="match status" value="1"/>
</dbReference>
<keyword evidence="7 10" id="KW-0964">Secreted</keyword>
<evidence type="ECO:0000256" key="8">
    <source>
        <dbReference type="ARBA" id="ARBA00023612"/>
    </source>
</evidence>
<dbReference type="GeneID" id="105978242"/>
<dbReference type="Gene3D" id="2.80.10.50">
    <property type="match status" value="1"/>
</dbReference>
<proteinExistence type="inferred from homology"/>
<keyword evidence="5" id="KW-0963">Cytoplasm</keyword>
<evidence type="ECO:0000256" key="3">
    <source>
        <dbReference type="ARBA" id="ARBA00010448"/>
    </source>
</evidence>
<comment type="similarity">
    <text evidence="3 10">Belongs to the IL-1 family.</text>
</comment>
<reference evidence="12" key="1">
    <citation type="submission" date="2025-08" db="UniProtKB">
        <authorList>
            <consortium name="RefSeq"/>
        </authorList>
    </citation>
    <scope>IDENTIFICATION</scope>
</reference>
<evidence type="ECO:0000256" key="2">
    <source>
        <dbReference type="ARBA" id="ARBA00004613"/>
    </source>
</evidence>
<evidence type="ECO:0000256" key="1">
    <source>
        <dbReference type="ARBA" id="ARBA00004496"/>
    </source>
</evidence>
<comment type="subcellular location">
    <subcellularLocation>
        <location evidence="1">Cytoplasm</location>
    </subcellularLocation>
    <subcellularLocation>
        <location evidence="2 10">Secreted</location>
    </subcellularLocation>
</comment>
<keyword evidence="6 10" id="KW-0202">Cytokine</keyword>
<evidence type="ECO:0000256" key="10">
    <source>
        <dbReference type="PIRNR" id="PIRNR015162"/>
    </source>
</evidence>
<dbReference type="PRINTS" id="PR01933">
    <property type="entry name" value="INTRLEUKIN18"/>
</dbReference>
<evidence type="ECO:0000256" key="7">
    <source>
        <dbReference type="ARBA" id="ARBA00022525"/>
    </source>
</evidence>